<protein>
    <submittedName>
        <fullName evidence="1">Uncharacterized protein</fullName>
    </submittedName>
</protein>
<comment type="caution">
    <text evidence="1">The sequence shown here is derived from an EMBL/GenBank/DDBJ whole genome shotgun (WGS) entry which is preliminary data.</text>
</comment>
<dbReference type="EMBL" id="BPLR01011347">
    <property type="protein sequence ID" value="GIY45945.1"/>
    <property type="molecule type" value="Genomic_DNA"/>
</dbReference>
<sequence>MVFVLPGDKGDSSNSICKKVPSSEVYTKSSPTPVGVFHMAAFLSPTSFVSPISGVVMCGGSTTCSW</sequence>
<accession>A0AAV4THX8</accession>
<evidence type="ECO:0000313" key="1">
    <source>
        <dbReference type="EMBL" id="GIY45945.1"/>
    </source>
</evidence>
<gene>
    <name evidence="1" type="ORF">CEXT_796311</name>
</gene>
<organism evidence="1 2">
    <name type="scientific">Caerostris extrusa</name>
    <name type="common">Bark spider</name>
    <name type="synonym">Caerostris bankana</name>
    <dbReference type="NCBI Taxonomy" id="172846"/>
    <lineage>
        <taxon>Eukaryota</taxon>
        <taxon>Metazoa</taxon>
        <taxon>Ecdysozoa</taxon>
        <taxon>Arthropoda</taxon>
        <taxon>Chelicerata</taxon>
        <taxon>Arachnida</taxon>
        <taxon>Araneae</taxon>
        <taxon>Araneomorphae</taxon>
        <taxon>Entelegynae</taxon>
        <taxon>Araneoidea</taxon>
        <taxon>Araneidae</taxon>
        <taxon>Caerostris</taxon>
    </lineage>
</organism>
<evidence type="ECO:0000313" key="2">
    <source>
        <dbReference type="Proteomes" id="UP001054945"/>
    </source>
</evidence>
<proteinExistence type="predicted"/>
<keyword evidence="2" id="KW-1185">Reference proteome</keyword>
<name>A0AAV4THX8_CAEEX</name>
<reference evidence="1 2" key="1">
    <citation type="submission" date="2021-06" db="EMBL/GenBank/DDBJ databases">
        <title>Caerostris extrusa draft genome.</title>
        <authorList>
            <person name="Kono N."/>
            <person name="Arakawa K."/>
        </authorList>
    </citation>
    <scope>NUCLEOTIDE SEQUENCE [LARGE SCALE GENOMIC DNA]</scope>
</reference>
<dbReference type="Proteomes" id="UP001054945">
    <property type="component" value="Unassembled WGS sequence"/>
</dbReference>
<dbReference type="AlphaFoldDB" id="A0AAV4THX8"/>